<protein>
    <submittedName>
        <fullName evidence="2">NADH-flavin reductase</fullName>
    </submittedName>
</protein>
<sequence length="198" mass="21170">MRNAETPVLKFALYGAHSSLGSALLSELLSRQHETVAVVGDLNAVDVHPGLRAKLGDLYDAASVGESVAGMDAVIVFASAPRLPVGADDLPPGRQGDLPDALRALDAGMPKAKVQRLLLIVDPAWLDDACSALLLDGTLDWTLVAAPEITGDFVLDDFRRADENDGNAPLQSLRRIAAGLVDELENPQHRREMMNFVL</sequence>
<feature type="domain" description="NAD(P)-binding" evidence="1">
    <location>
        <begin position="15"/>
        <end position="120"/>
    </location>
</feature>
<dbReference type="AlphaFoldDB" id="A0A1H2SIQ6"/>
<evidence type="ECO:0000313" key="3">
    <source>
        <dbReference type="Proteomes" id="UP000243778"/>
    </source>
</evidence>
<dbReference type="OrthoDB" id="7015609at2"/>
<dbReference type="Pfam" id="PF13460">
    <property type="entry name" value="NAD_binding_10"/>
    <property type="match status" value="1"/>
</dbReference>
<accession>A0A1H2SIQ6</accession>
<keyword evidence="3" id="KW-1185">Reference proteome</keyword>
<name>A0A1H2SIQ6_9PSED</name>
<dbReference type="RefSeq" id="WP_090224592.1">
    <property type="nucleotide sequence ID" value="NZ_FNNU01000001.1"/>
</dbReference>
<dbReference type="EMBL" id="FNNU01000001">
    <property type="protein sequence ID" value="SDW31516.1"/>
    <property type="molecule type" value="Genomic_DNA"/>
</dbReference>
<evidence type="ECO:0000259" key="1">
    <source>
        <dbReference type="Pfam" id="PF13460"/>
    </source>
</evidence>
<gene>
    <name evidence="2" type="ORF">SAMN05216287_0669</name>
</gene>
<dbReference type="SUPFAM" id="SSF51735">
    <property type="entry name" value="NAD(P)-binding Rossmann-fold domains"/>
    <property type="match status" value="1"/>
</dbReference>
<evidence type="ECO:0000313" key="2">
    <source>
        <dbReference type="EMBL" id="SDW31516.1"/>
    </source>
</evidence>
<dbReference type="InterPro" id="IPR036291">
    <property type="entry name" value="NAD(P)-bd_dom_sf"/>
</dbReference>
<reference evidence="3" key="1">
    <citation type="submission" date="2016-10" db="EMBL/GenBank/DDBJ databases">
        <authorList>
            <person name="Varghese N."/>
            <person name="Submissions S."/>
        </authorList>
    </citation>
    <scope>NUCLEOTIDE SEQUENCE [LARGE SCALE GENOMIC DNA]</scope>
    <source>
        <strain evidence="3">NRRL B-59562</strain>
    </source>
</reference>
<dbReference type="Gene3D" id="3.40.50.720">
    <property type="entry name" value="NAD(P)-binding Rossmann-like Domain"/>
    <property type="match status" value="1"/>
</dbReference>
<organism evidence="2 3">
    <name type="scientific">Pseudomonas kuykendallii</name>
    <dbReference type="NCBI Taxonomy" id="1007099"/>
    <lineage>
        <taxon>Bacteria</taxon>
        <taxon>Pseudomonadati</taxon>
        <taxon>Pseudomonadota</taxon>
        <taxon>Gammaproteobacteria</taxon>
        <taxon>Pseudomonadales</taxon>
        <taxon>Pseudomonadaceae</taxon>
        <taxon>Pseudomonas</taxon>
    </lineage>
</organism>
<dbReference type="STRING" id="1007099.SAMN05216287_0669"/>
<dbReference type="InterPro" id="IPR016040">
    <property type="entry name" value="NAD(P)-bd_dom"/>
</dbReference>
<dbReference type="Proteomes" id="UP000243778">
    <property type="component" value="Unassembled WGS sequence"/>
</dbReference>
<proteinExistence type="predicted"/>